<feature type="compositionally biased region" description="Low complexity" evidence="1">
    <location>
        <begin position="113"/>
        <end position="142"/>
    </location>
</feature>
<evidence type="ECO:0000313" key="3">
    <source>
        <dbReference type="Proteomes" id="UP000626109"/>
    </source>
</evidence>
<dbReference type="AlphaFoldDB" id="A0A813JA30"/>
<gene>
    <name evidence="2" type="ORF">PGLA2088_LOCUS17487</name>
</gene>
<feature type="compositionally biased region" description="Low complexity" evidence="1">
    <location>
        <begin position="43"/>
        <end position="64"/>
    </location>
</feature>
<dbReference type="Proteomes" id="UP000626109">
    <property type="component" value="Unassembled WGS sequence"/>
</dbReference>
<evidence type="ECO:0000313" key="2">
    <source>
        <dbReference type="EMBL" id="CAE8670525.1"/>
    </source>
</evidence>
<feature type="compositionally biased region" description="Basic and acidic residues" evidence="1">
    <location>
        <begin position="185"/>
        <end position="195"/>
    </location>
</feature>
<dbReference type="EMBL" id="CAJNNW010023325">
    <property type="protein sequence ID" value="CAE8670525.1"/>
    <property type="molecule type" value="Genomic_DNA"/>
</dbReference>
<name>A0A813JA30_POLGL</name>
<accession>A0A813JA30</accession>
<proteinExistence type="predicted"/>
<organism evidence="2 3">
    <name type="scientific">Polarella glacialis</name>
    <name type="common">Dinoflagellate</name>
    <dbReference type="NCBI Taxonomy" id="89957"/>
    <lineage>
        <taxon>Eukaryota</taxon>
        <taxon>Sar</taxon>
        <taxon>Alveolata</taxon>
        <taxon>Dinophyceae</taxon>
        <taxon>Suessiales</taxon>
        <taxon>Suessiaceae</taxon>
        <taxon>Polarella</taxon>
    </lineage>
</organism>
<protein>
    <submittedName>
        <fullName evidence="2">Uncharacterized protein</fullName>
    </submittedName>
</protein>
<feature type="region of interest" description="Disordered" evidence="1">
    <location>
        <begin position="1"/>
        <end position="66"/>
    </location>
</feature>
<feature type="compositionally biased region" description="Low complexity" evidence="1">
    <location>
        <begin position="200"/>
        <end position="214"/>
    </location>
</feature>
<reference evidence="2" key="1">
    <citation type="submission" date="2021-02" db="EMBL/GenBank/DDBJ databases">
        <authorList>
            <person name="Dougan E. K."/>
            <person name="Rhodes N."/>
            <person name="Thang M."/>
            <person name="Chan C."/>
        </authorList>
    </citation>
    <scope>NUCLEOTIDE SEQUENCE</scope>
</reference>
<sequence length="310" mass="34636">MALSPGHALQGPRAPSELLWRGRESVSAQTGYSAWPSRRAVPDSSNNNKNNNNSNNNDNNNSNKRGTHVLAAGRWLLCAGLSSLGLRRSRQLLFRPRARPGRPVLVQRRSSLNNFNNNNNNNTNTQRNAQTKQQENTSNNNKNNEKFGGPEIAEIADLRRALSSAAAQFEFRERSPRTVGTWAGQEERGLVEKSGRAHMGNNNDNRNNSNNGNSQEATSCVYRLPAFLPLEQAAKLLDYLKGVDTYEVKADSVDKMPSFEYYPFKDGEWKDVGLRALLGTFVDESVLPYVRARYSREEQGALSSFCTQDK</sequence>
<feature type="region of interest" description="Disordered" evidence="1">
    <location>
        <begin position="175"/>
        <end position="216"/>
    </location>
</feature>
<evidence type="ECO:0000256" key="1">
    <source>
        <dbReference type="SAM" id="MobiDB-lite"/>
    </source>
</evidence>
<dbReference type="PANTHER" id="PTHR20916:SF18">
    <property type="entry name" value="IPT_TIG DOMAIN-CONTAINING PROTEIN"/>
    <property type="match status" value="1"/>
</dbReference>
<feature type="region of interest" description="Disordered" evidence="1">
    <location>
        <begin position="109"/>
        <end position="149"/>
    </location>
</feature>
<dbReference type="PANTHER" id="PTHR20916">
    <property type="entry name" value="CYSTEINE AND GLYCINE-RICH PROTEIN 2 BINDING PROTEIN"/>
    <property type="match status" value="1"/>
</dbReference>
<comment type="caution">
    <text evidence="2">The sequence shown here is derived from an EMBL/GenBank/DDBJ whole genome shotgun (WGS) entry which is preliminary data.</text>
</comment>